<dbReference type="EMBL" id="JH000313">
    <property type="protein sequence ID" value="EGW07954.1"/>
    <property type="molecule type" value="Genomic_DNA"/>
</dbReference>
<reference evidence="2" key="1">
    <citation type="journal article" date="2011" name="Nat. Biotechnol.">
        <title>The genomic sequence of the Chinese hamster ovary (CHO)-K1 cell line.</title>
        <authorList>
            <person name="Xu X."/>
            <person name="Nagarajan H."/>
            <person name="Lewis N.E."/>
            <person name="Pan S."/>
            <person name="Cai Z."/>
            <person name="Liu X."/>
            <person name="Chen W."/>
            <person name="Xie M."/>
            <person name="Wang W."/>
            <person name="Hammond S."/>
            <person name="Andersen M.R."/>
            <person name="Neff N."/>
            <person name="Passarelli B."/>
            <person name="Koh W."/>
            <person name="Fan H.C."/>
            <person name="Wang J."/>
            <person name="Gui Y."/>
            <person name="Lee K.H."/>
            <person name="Betenbaugh M.J."/>
            <person name="Quake S.R."/>
            <person name="Famili I."/>
            <person name="Palsson B.O."/>
            <person name="Wang J."/>
        </authorList>
    </citation>
    <scope>NUCLEOTIDE SEQUENCE [LARGE SCALE GENOMIC DNA]</scope>
    <source>
        <strain evidence="2">CHO K1 cell line</strain>
    </source>
</reference>
<protein>
    <submittedName>
        <fullName evidence="1">Uncharacterized protein</fullName>
    </submittedName>
</protein>
<name>G3HEB5_CRIGR</name>
<proteinExistence type="predicted"/>
<sequence length="57" mass="6192">MTSSGRRKSPAFENTTLTAGEHHNMKCYSRALPTATSDLSVASGHCVAPRNNTRLCR</sequence>
<organism evidence="1 2">
    <name type="scientific">Cricetulus griseus</name>
    <name type="common">Chinese hamster</name>
    <name type="synonym">Cricetulus barabensis griseus</name>
    <dbReference type="NCBI Taxonomy" id="10029"/>
    <lineage>
        <taxon>Eukaryota</taxon>
        <taxon>Metazoa</taxon>
        <taxon>Chordata</taxon>
        <taxon>Craniata</taxon>
        <taxon>Vertebrata</taxon>
        <taxon>Euteleostomi</taxon>
        <taxon>Mammalia</taxon>
        <taxon>Eutheria</taxon>
        <taxon>Euarchontoglires</taxon>
        <taxon>Glires</taxon>
        <taxon>Rodentia</taxon>
        <taxon>Myomorpha</taxon>
        <taxon>Muroidea</taxon>
        <taxon>Cricetidae</taxon>
        <taxon>Cricetinae</taxon>
        <taxon>Cricetulus</taxon>
    </lineage>
</organism>
<accession>G3HEB5</accession>
<evidence type="ECO:0000313" key="2">
    <source>
        <dbReference type="Proteomes" id="UP000001075"/>
    </source>
</evidence>
<evidence type="ECO:0000313" key="1">
    <source>
        <dbReference type="EMBL" id="EGW07954.1"/>
    </source>
</evidence>
<dbReference type="AlphaFoldDB" id="G3HEB5"/>
<dbReference type="InParanoid" id="G3HEB5"/>
<dbReference type="Proteomes" id="UP000001075">
    <property type="component" value="Unassembled WGS sequence"/>
</dbReference>
<gene>
    <name evidence="1" type="ORF">I79_008896</name>
</gene>